<feature type="chain" id="PRO_5045169001" description="Secreted protein" evidence="1">
    <location>
        <begin position="23"/>
        <end position="129"/>
    </location>
</feature>
<reference evidence="2 3" key="1">
    <citation type="submission" date="2021-11" db="EMBL/GenBank/DDBJ databases">
        <title>Draft genome sequence of Paenibacillus profundus YoMME, a new Gram-positive bacteria with exoelectrogenic properties.</title>
        <authorList>
            <person name="Hubenova Y."/>
            <person name="Hubenova E."/>
            <person name="Manasiev Y."/>
            <person name="Peykov S."/>
            <person name="Mitov M."/>
        </authorList>
    </citation>
    <scope>NUCLEOTIDE SEQUENCE [LARGE SCALE GENOMIC DNA]</scope>
    <source>
        <strain evidence="2 3">YoMME</strain>
    </source>
</reference>
<feature type="signal peptide" evidence="1">
    <location>
        <begin position="1"/>
        <end position="22"/>
    </location>
</feature>
<organism evidence="2 3">
    <name type="scientific">Paenibacillus profundus</name>
    <dbReference type="NCBI Taxonomy" id="1173085"/>
    <lineage>
        <taxon>Bacteria</taxon>
        <taxon>Bacillati</taxon>
        <taxon>Bacillota</taxon>
        <taxon>Bacilli</taxon>
        <taxon>Bacillales</taxon>
        <taxon>Paenibacillaceae</taxon>
        <taxon>Paenibacillus</taxon>
    </lineage>
</organism>
<dbReference type="RefSeq" id="WP_019419675.1">
    <property type="nucleotide sequence ID" value="NZ_JAJNBZ010000038.1"/>
</dbReference>
<evidence type="ECO:0008006" key="4">
    <source>
        <dbReference type="Google" id="ProtNLM"/>
    </source>
</evidence>
<gene>
    <name evidence="2" type="ORF">LQV63_27305</name>
</gene>
<comment type="caution">
    <text evidence="2">The sequence shown here is derived from an EMBL/GenBank/DDBJ whole genome shotgun (WGS) entry which is preliminary data.</text>
</comment>
<dbReference type="EMBL" id="JAJNBZ010000038">
    <property type="protein sequence ID" value="MCE5172974.1"/>
    <property type="molecule type" value="Genomic_DNA"/>
</dbReference>
<evidence type="ECO:0000256" key="1">
    <source>
        <dbReference type="SAM" id="SignalP"/>
    </source>
</evidence>
<accession>A0ABS8YTL2</accession>
<protein>
    <recommendedName>
        <fullName evidence="4">Secreted protein</fullName>
    </recommendedName>
</protein>
<name>A0ABS8YTL2_9BACL</name>
<dbReference type="Proteomes" id="UP001199916">
    <property type="component" value="Unassembled WGS sequence"/>
</dbReference>
<sequence>MKKFLISLSVLAALAAASPSYASPAPVPVVSAEPVVQEGQQFIKYYSLRPNELSPWEGVYLKKGQQLTIYAQGSYSYYSVYDSSYHLGAFFNSNVGRIFTATEDGYLYIQFAASSSYTMNYFTVTYKIS</sequence>
<proteinExistence type="predicted"/>
<evidence type="ECO:0000313" key="2">
    <source>
        <dbReference type="EMBL" id="MCE5172974.1"/>
    </source>
</evidence>
<keyword evidence="3" id="KW-1185">Reference proteome</keyword>
<evidence type="ECO:0000313" key="3">
    <source>
        <dbReference type="Proteomes" id="UP001199916"/>
    </source>
</evidence>
<keyword evidence="1" id="KW-0732">Signal</keyword>